<gene>
    <name evidence="5" type="primary">LOC129603164</name>
</gene>
<dbReference type="InterPro" id="IPR001304">
    <property type="entry name" value="C-type_lectin-like"/>
</dbReference>
<evidence type="ECO:0000259" key="3">
    <source>
        <dbReference type="PROSITE" id="PS50041"/>
    </source>
</evidence>
<dbReference type="SMART" id="SM00034">
    <property type="entry name" value="CLECT"/>
    <property type="match status" value="1"/>
</dbReference>
<dbReference type="InterPro" id="IPR016186">
    <property type="entry name" value="C-type_lectin-like/link_sf"/>
</dbReference>
<keyword evidence="4" id="KW-1185">Reference proteome</keyword>
<protein>
    <submittedName>
        <fullName evidence="5">C-type lectin domain family 17, member A-like</fullName>
    </submittedName>
</protein>
<dbReference type="OrthoDB" id="6369810at2759"/>
<accession>A0A9W2XBS7</accession>
<feature type="domain" description="C-type lectin" evidence="3">
    <location>
        <begin position="25"/>
        <end position="144"/>
    </location>
</feature>
<evidence type="ECO:0000256" key="1">
    <source>
        <dbReference type="ARBA" id="ARBA00023157"/>
    </source>
</evidence>
<dbReference type="Proteomes" id="UP000515150">
    <property type="component" value="Chromosome 16"/>
</dbReference>
<dbReference type="PANTHER" id="PTHR45784:SF3">
    <property type="entry name" value="C-TYPE LECTIN DOMAIN FAMILY 4 MEMBER K-LIKE-RELATED"/>
    <property type="match status" value="1"/>
</dbReference>
<evidence type="ECO:0000256" key="2">
    <source>
        <dbReference type="SAM" id="SignalP"/>
    </source>
</evidence>
<keyword evidence="1" id="KW-1015">Disulfide bond</keyword>
<dbReference type="PROSITE" id="PS00615">
    <property type="entry name" value="C_TYPE_LECTIN_1"/>
    <property type="match status" value="1"/>
</dbReference>
<dbReference type="InterPro" id="IPR016187">
    <property type="entry name" value="CTDL_fold"/>
</dbReference>
<dbReference type="GeneID" id="129603164"/>
<proteinExistence type="predicted"/>
<reference evidence="5" key="1">
    <citation type="submission" date="2025-08" db="UniProtKB">
        <authorList>
            <consortium name="RefSeq"/>
        </authorList>
    </citation>
    <scope>IDENTIFICATION</scope>
</reference>
<evidence type="ECO:0000313" key="5">
    <source>
        <dbReference type="RefSeq" id="XP_055359194.1"/>
    </source>
</evidence>
<evidence type="ECO:0000313" key="4">
    <source>
        <dbReference type="Proteomes" id="UP000515150"/>
    </source>
</evidence>
<dbReference type="AlphaFoldDB" id="A0A9W2XBS7"/>
<dbReference type="InterPro" id="IPR018378">
    <property type="entry name" value="C-type_lectin_CS"/>
</dbReference>
<dbReference type="PROSITE" id="PS50041">
    <property type="entry name" value="C_TYPE_LECTIN_2"/>
    <property type="match status" value="1"/>
</dbReference>
<keyword evidence="2" id="KW-0732">Signal</keyword>
<organism evidence="4 5">
    <name type="scientific">Betta splendens</name>
    <name type="common">Siamese fighting fish</name>
    <dbReference type="NCBI Taxonomy" id="158456"/>
    <lineage>
        <taxon>Eukaryota</taxon>
        <taxon>Metazoa</taxon>
        <taxon>Chordata</taxon>
        <taxon>Craniata</taxon>
        <taxon>Vertebrata</taxon>
        <taxon>Euteleostomi</taxon>
        <taxon>Actinopterygii</taxon>
        <taxon>Neopterygii</taxon>
        <taxon>Teleostei</taxon>
        <taxon>Neoteleostei</taxon>
        <taxon>Acanthomorphata</taxon>
        <taxon>Anabantaria</taxon>
        <taxon>Anabantiformes</taxon>
        <taxon>Anabantoidei</taxon>
        <taxon>Osphronemidae</taxon>
        <taxon>Betta</taxon>
    </lineage>
</organism>
<dbReference type="RefSeq" id="XP_055359194.1">
    <property type="nucleotide sequence ID" value="XM_055503219.1"/>
</dbReference>
<dbReference type="SUPFAM" id="SSF56436">
    <property type="entry name" value="C-type lectin-like"/>
    <property type="match status" value="1"/>
</dbReference>
<name>A0A9W2XBS7_BETSP</name>
<dbReference type="KEGG" id="bspl:129603164"/>
<sequence>MDFLPVTALLLAVCCIPPSNLLRQFHYVNLTMTWSNAQQYCRANYTDLATFNSMNEISSLNRPALSTSVAWIGLNDDPKGWMGVMASDANSWRWSATGAPSTTGYQSWLIDEPNDKYIEYCVTMNSNGFWNDLSCNTSSSFICFTG</sequence>
<dbReference type="Gene3D" id="3.10.100.10">
    <property type="entry name" value="Mannose-Binding Protein A, subunit A"/>
    <property type="match status" value="1"/>
</dbReference>
<feature type="chain" id="PRO_5040997309" evidence="2">
    <location>
        <begin position="22"/>
        <end position="146"/>
    </location>
</feature>
<dbReference type="Pfam" id="PF00059">
    <property type="entry name" value="Lectin_C"/>
    <property type="match status" value="1"/>
</dbReference>
<feature type="signal peptide" evidence="2">
    <location>
        <begin position="1"/>
        <end position="21"/>
    </location>
</feature>
<dbReference type="PANTHER" id="PTHR45784">
    <property type="entry name" value="C-TYPE LECTIN DOMAIN FAMILY 20 MEMBER A-RELATED"/>
    <property type="match status" value="1"/>
</dbReference>